<dbReference type="EMBL" id="BONZ01000048">
    <property type="protein sequence ID" value="GIH16898.1"/>
    <property type="molecule type" value="Genomic_DNA"/>
</dbReference>
<evidence type="ECO:0000313" key="3">
    <source>
        <dbReference type="Proteomes" id="UP000642748"/>
    </source>
</evidence>
<sequence>MFFRRTVRTAAVAGAIAMVALGVVTVTPGAAFTAPAQPGNGATLHQLTLPAPKKPAMKSSKANVTNKGDCATAQANLKSFAAKGQKTVSCTTVGSMPPKGGMTPAVVPPCASLETGIWWYQRDGACMISYITETIFEANDGEILGQAFFQVNQDLSLQYNRTTYFENETITFYDYWGLGDTTHELTMVGYCDGSCTLLDGSAWDNLISPGQTVYGQTVYEGVTFGPRTYSATGYVFQLLVPSAASTGPLYWYGPPTIRCDGELNNVGAGCVFPEWTPIWGASVAAYGAAALNIDIAELYLPDGWGLVTPLTRQTDQGRMDANRNAVCSGFISFGGTDSCDEYAFASTHQSGGELGLRFANCAEVGYTQAGGQWVWYEVRWTGNEHCLIGHVDLASNVSLGRSLSNEVYTPYRVLDGDPFYVYATA</sequence>
<dbReference type="Proteomes" id="UP000642748">
    <property type="component" value="Unassembled WGS sequence"/>
</dbReference>
<proteinExistence type="predicted"/>
<keyword evidence="1" id="KW-0732">Signal</keyword>
<feature type="chain" id="PRO_5038798534" evidence="1">
    <location>
        <begin position="31"/>
        <end position="425"/>
    </location>
</feature>
<comment type="caution">
    <text evidence="2">The sequence shown here is derived from an EMBL/GenBank/DDBJ whole genome shotgun (WGS) entry which is preliminary data.</text>
</comment>
<reference evidence="2" key="1">
    <citation type="submission" date="2021-01" db="EMBL/GenBank/DDBJ databases">
        <title>Whole genome shotgun sequence of Rugosimonospora africana NBRC 104875.</title>
        <authorList>
            <person name="Komaki H."/>
            <person name="Tamura T."/>
        </authorList>
    </citation>
    <scope>NUCLEOTIDE SEQUENCE</scope>
    <source>
        <strain evidence="2">NBRC 104875</strain>
    </source>
</reference>
<dbReference type="RefSeq" id="WP_203920466.1">
    <property type="nucleotide sequence ID" value="NZ_BONZ01000048.1"/>
</dbReference>
<protein>
    <submittedName>
        <fullName evidence="2">Uncharacterized protein</fullName>
    </submittedName>
</protein>
<accession>A0A8J3QW51</accession>
<dbReference type="AlphaFoldDB" id="A0A8J3QW51"/>
<gene>
    <name evidence="2" type="ORF">Raf01_50700</name>
</gene>
<feature type="signal peptide" evidence="1">
    <location>
        <begin position="1"/>
        <end position="30"/>
    </location>
</feature>
<keyword evidence="3" id="KW-1185">Reference proteome</keyword>
<evidence type="ECO:0000313" key="2">
    <source>
        <dbReference type="EMBL" id="GIH16898.1"/>
    </source>
</evidence>
<name>A0A8J3QW51_9ACTN</name>
<evidence type="ECO:0000256" key="1">
    <source>
        <dbReference type="SAM" id="SignalP"/>
    </source>
</evidence>
<organism evidence="2 3">
    <name type="scientific">Rugosimonospora africana</name>
    <dbReference type="NCBI Taxonomy" id="556532"/>
    <lineage>
        <taxon>Bacteria</taxon>
        <taxon>Bacillati</taxon>
        <taxon>Actinomycetota</taxon>
        <taxon>Actinomycetes</taxon>
        <taxon>Micromonosporales</taxon>
        <taxon>Micromonosporaceae</taxon>
        <taxon>Rugosimonospora</taxon>
    </lineage>
</organism>